<dbReference type="SUPFAM" id="SSF56801">
    <property type="entry name" value="Acetyl-CoA synthetase-like"/>
    <property type="match status" value="1"/>
</dbReference>
<feature type="domain" description="AMP-dependent synthetase/ligase" evidence="2">
    <location>
        <begin position="146"/>
        <end position="299"/>
    </location>
</feature>
<gene>
    <name evidence="4" type="ORF">HQN59_07455</name>
</gene>
<protein>
    <submittedName>
        <fullName evidence="4">AMP-binding protein</fullName>
    </submittedName>
</protein>
<proteinExistence type="predicted"/>
<comment type="caution">
    <text evidence="4">The sequence shown here is derived from an EMBL/GenBank/DDBJ whole genome shotgun (WGS) entry which is preliminary data.</text>
</comment>
<dbReference type="EMBL" id="JABWMJ010000003">
    <property type="protein sequence ID" value="NUZ05598.1"/>
    <property type="molecule type" value="Genomic_DNA"/>
</dbReference>
<evidence type="ECO:0000259" key="3">
    <source>
        <dbReference type="Pfam" id="PF14535"/>
    </source>
</evidence>
<dbReference type="InterPro" id="IPR028154">
    <property type="entry name" value="AMP-dep_Lig_C"/>
</dbReference>
<organism evidence="4 5">
    <name type="scientific">Piscinibacter koreensis</name>
    <dbReference type="NCBI Taxonomy" id="2742824"/>
    <lineage>
        <taxon>Bacteria</taxon>
        <taxon>Pseudomonadati</taxon>
        <taxon>Pseudomonadota</taxon>
        <taxon>Betaproteobacteria</taxon>
        <taxon>Burkholderiales</taxon>
        <taxon>Sphaerotilaceae</taxon>
        <taxon>Piscinibacter</taxon>
    </lineage>
</organism>
<dbReference type="Pfam" id="PF00501">
    <property type="entry name" value="AMP-binding"/>
    <property type="match status" value="1"/>
</dbReference>
<dbReference type="Proteomes" id="UP000529637">
    <property type="component" value="Unassembled WGS sequence"/>
</dbReference>
<dbReference type="PANTHER" id="PTHR43845:SF1">
    <property type="entry name" value="BLR5969 PROTEIN"/>
    <property type="match status" value="1"/>
</dbReference>
<evidence type="ECO:0000259" key="2">
    <source>
        <dbReference type="Pfam" id="PF00501"/>
    </source>
</evidence>
<dbReference type="AlphaFoldDB" id="A0A7Y6TW26"/>
<dbReference type="Pfam" id="PF14535">
    <property type="entry name" value="AMP-binding_C_2"/>
    <property type="match status" value="1"/>
</dbReference>
<evidence type="ECO:0000313" key="5">
    <source>
        <dbReference type="Proteomes" id="UP000529637"/>
    </source>
</evidence>
<dbReference type="Gene3D" id="3.40.50.12780">
    <property type="entry name" value="N-terminal domain of ligase-like"/>
    <property type="match status" value="1"/>
</dbReference>
<keyword evidence="5" id="KW-1185">Reference proteome</keyword>
<name>A0A7Y6TW26_9BURK</name>
<dbReference type="InterPro" id="IPR045851">
    <property type="entry name" value="AMP-bd_C_sf"/>
</dbReference>
<dbReference type="Gene3D" id="3.30.300.30">
    <property type="match status" value="1"/>
</dbReference>
<dbReference type="InterPro" id="IPR042099">
    <property type="entry name" value="ANL_N_sf"/>
</dbReference>
<feature type="region of interest" description="Disordered" evidence="1">
    <location>
        <begin position="1"/>
        <end position="22"/>
    </location>
</feature>
<evidence type="ECO:0000313" key="4">
    <source>
        <dbReference type="EMBL" id="NUZ05598.1"/>
    </source>
</evidence>
<dbReference type="InterPro" id="IPR000873">
    <property type="entry name" value="AMP-dep_synth/lig_dom"/>
</dbReference>
<feature type="domain" description="AMP-dependent ligase C-terminal" evidence="3">
    <location>
        <begin position="348"/>
        <end position="426"/>
    </location>
</feature>
<sequence>MSEPLPGASPRAPSPDALLDPRETRAPELREAELMSRLSALVAVAQAQAPAYAELLRGVDAASVASRAALAMLPLTRKRALAERQRAERARDVFGGFATLGIGAAHAPARRAGRVFASPGPIYEPEGAASDYWRMGRAMRASGIQAGDLVHNAFSYHFTPAAAMIESGARALGCTVFPAGIGQTELQVQTIADLRPDAYAGTPSFLKLIVDKAAESGTDIGSITKASVGAEAFPAALRDWLSARGIDAYQSYGTADLGLVAYETSAREGLVLDEDVIVEIVEPGGSTPVVDGEIGEVVVTVLNPDYPLIRFATGDLSAVLPGACPSGRTNTRIRGWLGRADQSAKVRGMFVHPSQVAEVLRRHSAVRKGRLVVAGTLADDRMRLDIELDPGAGDAADLAERVAETIRDVTRLRGEVAIVAPGSLPDDGRLIEDTRAVG</sequence>
<accession>A0A7Y6TW26</accession>
<dbReference type="PANTHER" id="PTHR43845">
    <property type="entry name" value="BLR5969 PROTEIN"/>
    <property type="match status" value="1"/>
</dbReference>
<evidence type="ECO:0000256" key="1">
    <source>
        <dbReference type="SAM" id="MobiDB-lite"/>
    </source>
</evidence>
<dbReference type="RefSeq" id="WP_176067707.1">
    <property type="nucleotide sequence ID" value="NZ_JABWMJ010000003.1"/>
</dbReference>
<reference evidence="4 5" key="1">
    <citation type="submission" date="2020-06" db="EMBL/GenBank/DDBJ databases">
        <title>Schlegella sp. ID0723 isolated from air conditioner.</title>
        <authorList>
            <person name="Kim D.Y."/>
            <person name="Kim D.-U."/>
        </authorList>
    </citation>
    <scope>NUCLEOTIDE SEQUENCE [LARGE SCALE GENOMIC DNA]</scope>
    <source>
        <strain evidence="4 5">ID0723</strain>
    </source>
</reference>